<dbReference type="InterPro" id="IPR050645">
    <property type="entry name" value="Histidine_acid_phosphatase"/>
</dbReference>
<reference evidence="2" key="1">
    <citation type="submission" date="2023-06" db="EMBL/GenBank/DDBJ databases">
        <title>Multi-omics analyses reveal the molecular pathogenesis toolkit of Lasiodiplodia hormozganensis, a cross-kingdom pathogen.</title>
        <authorList>
            <person name="Felix C."/>
            <person name="Meneses R."/>
            <person name="Goncalves M.F.M."/>
            <person name="Tilleman L."/>
            <person name="Duarte A.S."/>
            <person name="Jorrin-Novo J.V."/>
            <person name="Van De Peer Y."/>
            <person name="Deforce D."/>
            <person name="Van Nieuwerburgh F."/>
            <person name="Esteves A.C."/>
            <person name="Alves A."/>
        </authorList>
    </citation>
    <scope>NUCLEOTIDE SEQUENCE</scope>
    <source>
        <strain evidence="2">CBS 339.90</strain>
    </source>
</reference>
<accession>A0AA40D5U5</accession>
<sequence>MSLNSSVSGWHPPNSTWITHLDEVINGTGVHGFIFNGSQLPDGVPYGTYNWCNMPHVRTSEYPRVSSDEYQLEYVEVIHRHHKRTPYASNTFPVESYSWDCSDSGLFYSGAPLNPSGNDSARTYWSVYTSPSNPFPPSGFNGTCQFPQLTRGGLDDSWQHGRDLWGVYHELLAFLPSDDPLSVMEFRVTNNVITSQVASMLIAGMLSSSSSSPQNPLSDSTPIPLKIQPSSIDSLEPSYTCPAASALLSLYGPGSTASSWQKHLTASRALFAELDAISGVASTDDGWHKSWDHYFDNLSARLCHAKPLPCNSTIDGGEEEKCVTQAQASTVFRLGQYEYSRLWRAAPESLATATAGYGVWVAEVAENIRTAIAVAGAAAEEEEEAEGKTRVRYRHNVAHDGSVSRLLAVLQVDVMVWPGMGSEIVFEVYTKKKEVEEKKAYVRVLWGGQVLRSSHPDLGALDMLDAEVLLAYLDGLVGKGASKVPGLCGLE</sequence>
<comment type="caution">
    <text evidence="2">The sequence shown here is derived from an EMBL/GenBank/DDBJ whole genome shotgun (WGS) entry which is preliminary data.</text>
</comment>
<evidence type="ECO:0008006" key="4">
    <source>
        <dbReference type="Google" id="ProtNLM"/>
    </source>
</evidence>
<dbReference type="GO" id="GO:0016791">
    <property type="term" value="F:phosphatase activity"/>
    <property type="evidence" value="ECO:0007669"/>
    <property type="project" value="TreeGrafter"/>
</dbReference>
<name>A0AA40D5U5_9PEZI</name>
<dbReference type="PANTHER" id="PTHR11567:SF195">
    <property type="entry name" value="ACID PHOSPHATASE, PUTATIVE (AFU_ORTHOLOGUE AFUA_3G14570)-RELATED"/>
    <property type="match status" value="1"/>
</dbReference>
<dbReference type="Pfam" id="PF00328">
    <property type="entry name" value="His_Phos_2"/>
    <property type="match status" value="1"/>
</dbReference>
<protein>
    <recommendedName>
        <fullName evidence="4">Counting factor 60</fullName>
    </recommendedName>
</protein>
<gene>
    <name evidence="2" type="ORF">DIS24_g2546</name>
</gene>
<dbReference type="Gene3D" id="3.40.50.1240">
    <property type="entry name" value="Phosphoglycerate mutase-like"/>
    <property type="match status" value="1"/>
</dbReference>
<proteinExistence type="inferred from homology"/>
<comment type="similarity">
    <text evidence="1">Belongs to the histidine acid phosphatase family.</text>
</comment>
<dbReference type="InterPro" id="IPR000560">
    <property type="entry name" value="His_Pase_clade-2"/>
</dbReference>
<dbReference type="EMBL" id="JAUJDW010000008">
    <property type="protein sequence ID" value="KAK0661339.1"/>
    <property type="molecule type" value="Genomic_DNA"/>
</dbReference>
<dbReference type="Proteomes" id="UP001175001">
    <property type="component" value="Unassembled WGS sequence"/>
</dbReference>
<organism evidence="2 3">
    <name type="scientific">Lasiodiplodia hormozganensis</name>
    <dbReference type="NCBI Taxonomy" id="869390"/>
    <lineage>
        <taxon>Eukaryota</taxon>
        <taxon>Fungi</taxon>
        <taxon>Dikarya</taxon>
        <taxon>Ascomycota</taxon>
        <taxon>Pezizomycotina</taxon>
        <taxon>Dothideomycetes</taxon>
        <taxon>Dothideomycetes incertae sedis</taxon>
        <taxon>Botryosphaeriales</taxon>
        <taxon>Botryosphaeriaceae</taxon>
        <taxon>Lasiodiplodia</taxon>
    </lineage>
</organism>
<dbReference type="InterPro" id="IPR029033">
    <property type="entry name" value="His_PPase_superfam"/>
</dbReference>
<evidence type="ECO:0000313" key="3">
    <source>
        <dbReference type="Proteomes" id="UP001175001"/>
    </source>
</evidence>
<dbReference type="AlphaFoldDB" id="A0AA40D5U5"/>
<keyword evidence="3" id="KW-1185">Reference proteome</keyword>
<evidence type="ECO:0000313" key="2">
    <source>
        <dbReference type="EMBL" id="KAK0661339.1"/>
    </source>
</evidence>
<dbReference type="PANTHER" id="PTHR11567">
    <property type="entry name" value="ACID PHOSPHATASE-RELATED"/>
    <property type="match status" value="1"/>
</dbReference>
<evidence type="ECO:0000256" key="1">
    <source>
        <dbReference type="ARBA" id="ARBA00005375"/>
    </source>
</evidence>
<dbReference type="SUPFAM" id="SSF53254">
    <property type="entry name" value="Phosphoglycerate mutase-like"/>
    <property type="match status" value="1"/>
</dbReference>